<name>A0ABZ1CD34_9BACT</name>
<protein>
    <submittedName>
        <fullName evidence="4">Hydroxyacid dehydrogenase</fullName>
    </submittedName>
</protein>
<accession>A0ABZ1CD34</accession>
<dbReference type="PANTHER" id="PTHR10996:SF178">
    <property type="entry name" value="2-HYDROXYACID DEHYDROGENASE YGL185C-RELATED"/>
    <property type="match status" value="1"/>
</dbReference>
<feature type="domain" description="D-isomer specific 2-hydroxyacid dehydrogenase NAD-binding" evidence="3">
    <location>
        <begin position="120"/>
        <end position="294"/>
    </location>
</feature>
<dbReference type="InterPro" id="IPR006140">
    <property type="entry name" value="D-isomer_DH_NAD-bd"/>
</dbReference>
<reference evidence="4 5" key="1">
    <citation type="submission" date="2023-12" db="EMBL/GenBank/DDBJ databases">
        <title>Description of an unclassified Opitutus bacterium of Verrucomicrobiota.</title>
        <authorList>
            <person name="Zhang D.-F."/>
        </authorList>
    </citation>
    <scope>NUCLEOTIDE SEQUENCE [LARGE SCALE GENOMIC DNA]</scope>
    <source>
        <strain evidence="4 5">WL0086</strain>
    </source>
</reference>
<keyword evidence="2" id="KW-0520">NAD</keyword>
<dbReference type="InterPro" id="IPR029753">
    <property type="entry name" value="D-isomer_DH_CS"/>
</dbReference>
<evidence type="ECO:0000256" key="1">
    <source>
        <dbReference type="ARBA" id="ARBA00023002"/>
    </source>
</evidence>
<dbReference type="CDD" id="cd12167">
    <property type="entry name" value="2-Hacid_dh_8"/>
    <property type="match status" value="1"/>
</dbReference>
<dbReference type="EMBL" id="CP139781">
    <property type="protein sequence ID" value="WRQ89592.1"/>
    <property type="molecule type" value="Genomic_DNA"/>
</dbReference>
<sequence>MSKIPCILLHIQPDQRPFYLPAEIEAAIGELTEKLVVWEHPGPDAEAFRDRMVELQPTVVVGGWGTPRLPLPMPASVKYVCYLGGSLKGIVGRAHLEAGLPVTNWGNSISRTVAEHAQFLVMAALRRARLWNVTMHDERGWGAERAETASLFGQRVGVHGFGFIARAFVELIAPYGCAVSSFAPWMDPALFAEHGVRTVDSLDALFAENDVVVGLAPLMDQTRDSIGEAQLRLLRPGGVFVNVGRGHVVDEAALARVAAEGRIHVGLDVYRDEPLPADSPLRGLSNVFLTPHMAGPTHDRRKDSAAFALANLRAFAAGEPLQAVVTPEIYDIST</sequence>
<gene>
    <name evidence="4" type="ORF">K1X11_009240</name>
</gene>
<dbReference type="Gene3D" id="3.40.50.720">
    <property type="entry name" value="NAD(P)-binding Rossmann-like Domain"/>
    <property type="match status" value="2"/>
</dbReference>
<dbReference type="PROSITE" id="PS00671">
    <property type="entry name" value="D_2_HYDROXYACID_DH_3"/>
    <property type="match status" value="1"/>
</dbReference>
<dbReference type="InterPro" id="IPR036291">
    <property type="entry name" value="NAD(P)-bd_dom_sf"/>
</dbReference>
<dbReference type="PANTHER" id="PTHR10996">
    <property type="entry name" value="2-HYDROXYACID DEHYDROGENASE-RELATED"/>
    <property type="match status" value="1"/>
</dbReference>
<evidence type="ECO:0000259" key="3">
    <source>
        <dbReference type="Pfam" id="PF02826"/>
    </source>
</evidence>
<organism evidence="4 5">
    <name type="scientific">Actomonas aquatica</name>
    <dbReference type="NCBI Taxonomy" id="2866162"/>
    <lineage>
        <taxon>Bacteria</taxon>
        <taxon>Pseudomonadati</taxon>
        <taxon>Verrucomicrobiota</taxon>
        <taxon>Opitutia</taxon>
        <taxon>Opitutales</taxon>
        <taxon>Opitutaceae</taxon>
        <taxon>Actomonas</taxon>
    </lineage>
</organism>
<dbReference type="RefSeq" id="WP_221029722.1">
    <property type="nucleotide sequence ID" value="NZ_CP139781.1"/>
</dbReference>
<dbReference type="InterPro" id="IPR050223">
    <property type="entry name" value="D-isomer_2-hydroxyacid_DH"/>
</dbReference>
<evidence type="ECO:0000313" key="5">
    <source>
        <dbReference type="Proteomes" id="UP000738431"/>
    </source>
</evidence>
<dbReference type="Proteomes" id="UP000738431">
    <property type="component" value="Chromosome"/>
</dbReference>
<evidence type="ECO:0000256" key="2">
    <source>
        <dbReference type="ARBA" id="ARBA00023027"/>
    </source>
</evidence>
<dbReference type="SUPFAM" id="SSF51735">
    <property type="entry name" value="NAD(P)-binding Rossmann-fold domains"/>
    <property type="match status" value="1"/>
</dbReference>
<proteinExistence type="predicted"/>
<keyword evidence="1" id="KW-0560">Oxidoreductase</keyword>
<dbReference type="Pfam" id="PF02826">
    <property type="entry name" value="2-Hacid_dh_C"/>
    <property type="match status" value="1"/>
</dbReference>
<evidence type="ECO:0000313" key="4">
    <source>
        <dbReference type="EMBL" id="WRQ89592.1"/>
    </source>
</evidence>
<keyword evidence="5" id="KW-1185">Reference proteome</keyword>